<reference evidence="4" key="2">
    <citation type="submission" date="2021-01" db="EMBL/GenBank/DDBJ databases">
        <authorList>
            <person name="Kang M."/>
        </authorList>
    </citation>
    <scope>NUCLEOTIDE SEQUENCE</scope>
    <source>
        <strain evidence="4">KACC 17527</strain>
    </source>
</reference>
<dbReference type="SMART" id="SM00448">
    <property type="entry name" value="REC"/>
    <property type="match status" value="1"/>
</dbReference>
<keyword evidence="5" id="KW-1185">Reference proteome</keyword>
<evidence type="ECO:0000259" key="3">
    <source>
        <dbReference type="PROSITE" id="PS50110"/>
    </source>
</evidence>
<dbReference type="SUPFAM" id="SSF52172">
    <property type="entry name" value="CheY-like"/>
    <property type="match status" value="1"/>
</dbReference>
<dbReference type="EMBL" id="JAEPWM010000005">
    <property type="protein sequence ID" value="MBK6007340.1"/>
    <property type="molecule type" value="Genomic_DNA"/>
</dbReference>
<evidence type="ECO:0000313" key="4">
    <source>
        <dbReference type="EMBL" id="MBK6007340.1"/>
    </source>
</evidence>
<dbReference type="CDD" id="cd00156">
    <property type="entry name" value="REC"/>
    <property type="match status" value="1"/>
</dbReference>
<feature type="modified residue" description="4-aspartylphosphate" evidence="2">
    <location>
        <position position="58"/>
    </location>
</feature>
<evidence type="ECO:0000256" key="1">
    <source>
        <dbReference type="ARBA" id="ARBA00022553"/>
    </source>
</evidence>
<reference evidence="4" key="1">
    <citation type="journal article" date="2012" name="J. Microbiol. Biotechnol.">
        <title>Ramlibacter ginsenosidimutans sp. nov., with ginsenoside-converting activity.</title>
        <authorList>
            <person name="Wang L."/>
            <person name="An D.S."/>
            <person name="Kim S.G."/>
            <person name="Jin F.X."/>
            <person name="Kim S.C."/>
            <person name="Lee S.T."/>
            <person name="Im W.T."/>
        </authorList>
    </citation>
    <scope>NUCLEOTIDE SEQUENCE</scope>
    <source>
        <strain evidence="4">KACC 17527</strain>
    </source>
</reference>
<comment type="caution">
    <text evidence="4">The sequence shown here is derived from an EMBL/GenBank/DDBJ whole genome shotgun (WGS) entry which is preliminary data.</text>
</comment>
<dbReference type="RefSeq" id="WP_201172519.1">
    <property type="nucleotide sequence ID" value="NZ_JAEPWM010000005.1"/>
</dbReference>
<evidence type="ECO:0000313" key="5">
    <source>
        <dbReference type="Proteomes" id="UP000630528"/>
    </source>
</evidence>
<dbReference type="PANTHER" id="PTHR44591:SF3">
    <property type="entry name" value="RESPONSE REGULATORY DOMAIN-CONTAINING PROTEIN"/>
    <property type="match status" value="1"/>
</dbReference>
<gene>
    <name evidence="4" type="ORF">JJB11_14660</name>
</gene>
<dbReference type="GO" id="GO:0000160">
    <property type="term" value="P:phosphorelay signal transduction system"/>
    <property type="evidence" value="ECO:0007669"/>
    <property type="project" value="InterPro"/>
</dbReference>
<sequence>MTPIRVFLVEDLASMRDLLNELFASSKKFRLEGIATTEAEAKLWLDDNPHGWDLAIVDLILAQGSGFSVIERARQVAAHAPIVVFSGYASAGVAQRCKSLGATAVIDKAEGDALLKWLDAYLPDSPAA</sequence>
<accession>A0A934WN70</accession>
<dbReference type="AlphaFoldDB" id="A0A934WN70"/>
<dbReference type="InterPro" id="IPR050595">
    <property type="entry name" value="Bact_response_regulator"/>
</dbReference>
<feature type="domain" description="Response regulatory" evidence="3">
    <location>
        <begin position="5"/>
        <end position="123"/>
    </location>
</feature>
<keyword evidence="1 2" id="KW-0597">Phosphoprotein</keyword>
<dbReference type="InterPro" id="IPR001789">
    <property type="entry name" value="Sig_transdc_resp-reg_receiver"/>
</dbReference>
<dbReference type="Proteomes" id="UP000630528">
    <property type="component" value="Unassembled WGS sequence"/>
</dbReference>
<dbReference type="Pfam" id="PF00072">
    <property type="entry name" value="Response_reg"/>
    <property type="match status" value="1"/>
</dbReference>
<dbReference type="PANTHER" id="PTHR44591">
    <property type="entry name" value="STRESS RESPONSE REGULATOR PROTEIN 1"/>
    <property type="match status" value="1"/>
</dbReference>
<name>A0A934WN70_9BURK</name>
<dbReference type="InterPro" id="IPR011006">
    <property type="entry name" value="CheY-like_superfamily"/>
</dbReference>
<organism evidence="4 5">
    <name type="scientific">Ramlibacter ginsenosidimutans</name>
    <dbReference type="NCBI Taxonomy" id="502333"/>
    <lineage>
        <taxon>Bacteria</taxon>
        <taxon>Pseudomonadati</taxon>
        <taxon>Pseudomonadota</taxon>
        <taxon>Betaproteobacteria</taxon>
        <taxon>Burkholderiales</taxon>
        <taxon>Comamonadaceae</taxon>
        <taxon>Ramlibacter</taxon>
    </lineage>
</organism>
<dbReference type="PROSITE" id="PS50110">
    <property type="entry name" value="RESPONSE_REGULATORY"/>
    <property type="match status" value="1"/>
</dbReference>
<proteinExistence type="predicted"/>
<dbReference type="Gene3D" id="3.40.50.2300">
    <property type="match status" value="1"/>
</dbReference>
<protein>
    <submittedName>
        <fullName evidence="4">Response regulator</fullName>
    </submittedName>
</protein>
<evidence type="ECO:0000256" key="2">
    <source>
        <dbReference type="PROSITE-ProRule" id="PRU00169"/>
    </source>
</evidence>